<dbReference type="EMBL" id="JAVDVY010000002">
    <property type="protein sequence ID" value="MDR7135689.1"/>
    <property type="molecule type" value="Genomic_DNA"/>
</dbReference>
<reference evidence="1 2" key="1">
    <citation type="submission" date="2023-07" db="EMBL/GenBank/DDBJ databases">
        <title>Sorghum-associated microbial communities from plants grown in Nebraska, USA.</title>
        <authorList>
            <person name="Schachtman D."/>
        </authorList>
    </citation>
    <scope>NUCLEOTIDE SEQUENCE [LARGE SCALE GENOMIC DNA]</scope>
    <source>
        <strain evidence="1 2">BE198</strain>
    </source>
</reference>
<evidence type="ECO:0000313" key="2">
    <source>
        <dbReference type="Proteomes" id="UP001251524"/>
    </source>
</evidence>
<sequence>MADHRRRQLVEIADAPAVTIGGMADSSTLTRAVASPRLVSRCRRYDRRTRKTACP</sequence>
<protein>
    <submittedName>
        <fullName evidence="1">Uncharacterized protein</fullName>
    </submittedName>
</protein>
<accession>A0ABU1WDJ1</accession>
<gene>
    <name evidence="1" type="ORF">J2X06_002898</name>
</gene>
<comment type="caution">
    <text evidence="1">The sequence shown here is derived from an EMBL/GenBank/DDBJ whole genome shotgun (WGS) entry which is preliminary data.</text>
</comment>
<dbReference type="RefSeq" id="WP_310063520.1">
    <property type="nucleotide sequence ID" value="NZ_JAVDVY010000002.1"/>
</dbReference>
<proteinExistence type="predicted"/>
<dbReference type="Proteomes" id="UP001251524">
    <property type="component" value="Unassembled WGS sequence"/>
</dbReference>
<name>A0ABU1WDJ1_9GAMM</name>
<evidence type="ECO:0000313" key="1">
    <source>
        <dbReference type="EMBL" id="MDR7135689.1"/>
    </source>
</evidence>
<organism evidence="1 2">
    <name type="scientific">Lysobacter niastensis</name>
    <dbReference type="NCBI Taxonomy" id="380629"/>
    <lineage>
        <taxon>Bacteria</taxon>
        <taxon>Pseudomonadati</taxon>
        <taxon>Pseudomonadota</taxon>
        <taxon>Gammaproteobacteria</taxon>
        <taxon>Lysobacterales</taxon>
        <taxon>Lysobacteraceae</taxon>
        <taxon>Lysobacter</taxon>
    </lineage>
</organism>
<keyword evidence="2" id="KW-1185">Reference proteome</keyword>